<name>A0AA38X5V2_9EURO</name>
<accession>A0AA38X5V2</accession>
<evidence type="ECO:0000256" key="1">
    <source>
        <dbReference type="ARBA" id="ARBA00007409"/>
    </source>
</evidence>
<gene>
    <name evidence="5" type="ORF">H2200_008445</name>
</gene>
<reference evidence="5" key="1">
    <citation type="submission" date="2022-10" db="EMBL/GenBank/DDBJ databases">
        <title>Culturing micro-colonial fungi from biological soil crusts in the Mojave desert and describing Neophaeococcomyces mojavensis, and introducing the new genera and species Taxawa tesnikishii.</title>
        <authorList>
            <person name="Kurbessoian T."/>
            <person name="Stajich J.E."/>
        </authorList>
    </citation>
    <scope>NUCLEOTIDE SEQUENCE</scope>
    <source>
        <strain evidence="5">TK_41</strain>
    </source>
</reference>
<dbReference type="PANTHER" id="PTHR44051:SF8">
    <property type="entry name" value="GLUTATHIONE S-TRANSFERASE GSTA"/>
    <property type="match status" value="1"/>
</dbReference>
<keyword evidence="6" id="KW-1185">Reference proteome</keyword>
<protein>
    <recommendedName>
        <fullName evidence="7">Glutathione S-transferase</fullName>
    </recommendedName>
</protein>
<dbReference type="EMBL" id="JAPDRK010000012">
    <property type="protein sequence ID" value="KAJ9607372.1"/>
    <property type="molecule type" value="Genomic_DNA"/>
</dbReference>
<dbReference type="Gene3D" id="3.40.30.10">
    <property type="entry name" value="Glutaredoxin"/>
    <property type="match status" value="1"/>
</dbReference>
<evidence type="ECO:0000313" key="5">
    <source>
        <dbReference type="EMBL" id="KAJ9607372.1"/>
    </source>
</evidence>
<organism evidence="5 6">
    <name type="scientific">Cladophialophora chaetospira</name>
    <dbReference type="NCBI Taxonomy" id="386627"/>
    <lineage>
        <taxon>Eukaryota</taxon>
        <taxon>Fungi</taxon>
        <taxon>Dikarya</taxon>
        <taxon>Ascomycota</taxon>
        <taxon>Pezizomycotina</taxon>
        <taxon>Eurotiomycetes</taxon>
        <taxon>Chaetothyriomycetidae</taxon>
        <taxon>Chaetothyriales</taxon>
        <taxon>Herpotrichiellaceae</taxon>
        <taxon>Cladophialophora</taxon>
    </lineage>
</organism>
<dbReference type="CDD" id="cd03188">
    <property type="entry name" value="GST_C_Beta"/>
    <property type="match status" value="1"/>
</dbReference>
<feature type="domain" description="GST C-terminal" evidence="4">
    <location>
        <begin position="89"/>
        <end position="214"/>
    </location>
</feature>
<feature type="domain" description="GST N-terminal" evidence="3">
    <location>
        <begin position="7"/>
        <end position="84"/>
    </location>
</feature>
<dbReference type="PANTHER" id="PTHR44051">
    <property type="entry name" value="GLUTATHIONE S-TRANSFERASE-RELATED"/>
    <property type="match status" value="1"/>
</dbReference>
<dbReference type="Pfam" id="PF02798">
    <property type="entry name" value="GST_N"/>
    <property type="match status" value="1"/>
</dbReference>
<dbReference type="AlphaFoldDB" id="A0AA38X5V2"/>
<dbReference type="PROSITE" id="PS50405">
    <property type="entry name" value="GST_CTER"/>
    <property type="match status" value="1"/>
</dbReference>
<evidence type="ECO:0000256" key="2">
    <source>
        <dbReference type="RuleBase" id="RU003494"/>
    </source>
</evidence>
<sequence length="214" mass="24437">MSFQANPKLKLWYTPIACSFAPHALLLEAGLDFQMIPLELGKYTAEFMTLNPKGRVPVLAMDDEVITEMPAILTAISSLVPERQLMGRTTLETIRAYEWINYLSGTLHGQGYGARFRPDRYIHDPALHPQVRQRGLETIKECFAFIESKLREAGTAYLVGDGFTAVDPFLFVLYRWGVQEKLDMHSDYPYLEAWANRLLERKCVVDALKVHNKV</sequence>
<dbReference type="InterPro" id="IPR036249">
    <property type="entry name" value="Thioredoxin-like_sf"/>
</dbReference>
<evidence type="ECO:0000313" key="6">
    <source>
        <dbReference type="Proteomes" id="UP001172673"/>
    </source>
</evidence>
<dbReference type="Proteomes" id="UP001172673">
    <property type="component" value="Unassembled WGS sequence"/>
</dbReference>
<proteinExistence type="inferred from homology"/>
<dbReference type="InterPro" id="IPR040079">
    <property type="entry name" value="Glutathione_S-Trfase"/>
</dbReference>
<dbReference type="Pfam" id="PF00043">
    <property type="entry name" value="GST_C"/>
    <property type="match status" value="1"/>
</dbReference>
<comment type="similarity">
    <text evidence="1 2">Belongs to the GST superfamily.</text>
</comment>
<dbReference type="SFLD" id="SFLDG00358">
    <property type="entry name" value="Main_(cytGST)"/>
    <property type="match status" value="1"/>
</dbReference>
<comment type="caution">
    <text evidence="5">The sequence shown here is derived from an EMBL/GenBank/DDBJ whole genome shotgun (WGS) entry which is preliminary data.</text>
</comment>
<evidence type="ECO:0000259" key="4">
    <source>
        <dbReference type="PROSITE" id="PS50405"/>
    </source>
</evidence>
<dbReference type="PROSITE" id="PS50404">
    <property type="entry name" value="GST_NTER"/>
    <property type="match status" value="1"/>
</dbReference>
<dbReference type="SFLD" id="SFLDG01150">
    <property type="entry name" value="Main.1:_Beta-like"/>
    <property type="match status" value="1"/>
</dbReference>
<dbReference type="InterPro" id="IPR010987">
    <property type="entry name" value="Glutathione-S-Trfase_C-like"/>
</dbReference>
<dbReference type="SUPFAM" id="SSF52833">
    <property type="entry name" value="Thioredoxin-like"/>
    <property type="match status" value="1"/>
</dbReference>
<dbReference type="CDD" id="cd03057">
    <property type="entry name" value="GST_N_Beta"/>
    <property type="match status" value="1"/>
</dbReference>
<dbReference type="SFLD" id="SFLDS00019">
    <property type="entry name" value="Glutathione_Transferase_(cytos"/>
    <property type="match status" value="1"/>
</dbReference>
<dbReference type="SUPFAM" id="SSF47616">
    <property type="entry name" value="GST C-terminal domain-like"/>
    <property type="match status" value="1"/>
</dbReference>
<dbReference type="InterPro" id="IPR004045">
    <property type="entry name" value="Glutathione_S-Trfase_N"/>
</dbReference>
<dbReference type="Gene3D" id="1.20.1050.10">
    <property type="match status" value="1"/>
</dbReference>
<dbReference type="InterPro" id="IPR036282">
    <property type="entry name" value="Glutathione-S-Trfase_C_sf"/>
</dbReference>
<dbReference type="InterPro" id="IPR004046">
    <property type="entry name" value="GST_C"/>
</dbReference>
<evidence type="ECO:0000259" key="3">
    <source>
        <dbReference type="PROSITE" id="PS50404"/>
    </source>
</evidence>
<evidence type="ECO:0008006" key="7">
    <source>
        <dbReference type="Google" id="ProtNLM"/>
    </source>
</evidence>